<sequence>MLLEINGVFTVPCRMDGMVSLVLIWLDNFSKSLHICFKSSAFFATLKLRFIFLVSHKEALHFSYARFLSFHVRCETCGPLLSGSHFSKTIYNRKILKCFHTFRYTTFYSVHLEYHHKRCNTIHTLYSGGAVCNITQSERRKSFT</sequence>
<dbReference type="EMBL" id="JAHWGI010001278">
    <property type="protein sequence ID" value="KAK3927101.1"/>
    <property type="molecule type" value="Genomic_DNA"/>
</dbReference>
<keyword evidence="2" id="KW-1185">Reference proteome</keyword>
<accession>A0AAE1HTC2</accession>
<reference evidence="1" key="2">
    <citation type="journal article" date="2023" name="BMC Genomics">
        <title>Pest status, molecular evolution, and epigenetic factors derived from the genome assembly of Frankliniella fusca, a thysanopteran phytovirus vector.</title>
        <authorList>
            <person name="Catto M.A."/>
            <person name="Labadie P.E."/>
            <person name="Jacobson A.L."/>
            <person name="Kennedy G.G."/>
            <person name="Srinivasan R."/>
            <person name="Hunt B.G."/>
        </authorList>
    </citation>
    <scope>NUCLEOTIDE SEQUENCE</scope>
    <source>
        <strain evidence="1">PL_HMW_Pooled</strain>
    </source>
</reference>
<organism evidence="1 2">
    <name type="scientific">Frankliniella fusca</name>
    <dbReference type="NCBI Taxonomy" id="407009"/>
    <lineage>
        <taxon>Eukaryota</taxon>
        <taxon>Metazoa</taxon>
        <taxon>Ecdysozoa</taxon>
        <taxon>Arthropoda</taxon>
        <taxon>Hexapoda</taxon>
        <taxon>Insecta</taxon>
        <taxon>Pterygota</taxon>
        <taxon>Neoptera</taxon>
        <taxon>Paraneoptera</taxon>
        <taxon>Thysanoptera</taxon>
        <taxon>Terebrantia</taxon>
        <taxon>Thripoidea</taxon>
        <taxon>Thripidae</taxon>
        <taxon>Frankliniella</taxon>
    </lineage>
</organism>
<gene>
    <name evidence="1" type="ORF">KUF71_015407</name>
</gene>
<evidence type="ECO:0000313" key="1">
    <source>
        <dbReference type="EMBL" id="KAK3927101.1"/>
    </source>
</evidence>
<evidence type="ECO:0000313" key="2">
    <source>
        <dbReference type="Proteomes" id="UP001219518"/>
    </source>
</evidence>
<reference evidence="1" key="1">
    <citation type="submission" date="2021-07" db="EMBL/GenBank/DDBJ databases">
        <authorList>
            <person name="Catto M.A."/>
            <person name="Jacobson A."/>
            <person name="Kennedy G."/>
            <person name="Labadie P."/>
            <person name="Hunt B.G."/>
            <person name="Srinivasan R."/>
        </authorList>
    </citation>
    <scope>NUCLEOTIDE SEQUENCE</scope>
    <source>
        <strain evidence="1">PL_HMW_Pooled</strain>
        <tissue evidence="1">Head</tissue>
    </source>
</reference>
<dbReference type="Proteomes" id="UP001219518">
    <property type="component" value="Unassembled WGS sequence"/>
</dbReference>
<comment type="caution">
    <text evidence="1">The sequence shown here is derived from an EMBL/GenBank/DDBJ whole genome shotgun (WGS) entry which is preliminary data.</text>
</comment>
<protein>
    <submittedName>
        <fullName evidence="1">GTPase Der</fullName>
    </submittedName>
</protein>
<name>A0AAE1HTC2_9NEOP</name>
<dbReference type="AlphaFoldDB" id="A0AAE1HTC2"/>
<proteinExistence type="predicted"/>